<reference evidence="1 2" key="1">
    <citation type="journal article" date="2019" name="Int. J. Syst. Evol. Microbiol.">
        <title>The Global Catalogue of Microorganisms (GCM) 10K type strain sequencing project: providing services to taxonomists for standard genome sequencing and annotation.</title>
        <authorList>
            <consortium name="The Broad Institute Genomics Platform"/>
            <consortium name="The Broad Institute Genome Sequencing Center for Infectious Disease"/>
            <person name="Wu L."/>
            <person name="Ma J."/>
        </authorList>
    </citation>
    <scope>NUCLEOTIDE SEQUENCE [LARGE SCALE GENOMIC DNA]</scope>
    <source>
        <strain evidence="1 2">JCM 16014</strain>
    </source>
</reference>
<name>A0ABN2TYA2_9ACTN</name>
<dbReference type="Gene3D" id="2.160.20.10">
    <property type="entry name" value="Single-stranded right-handed beta-helix, Pectin lyase-like"/>
    <property type="match status" value="1"/>
</dbReference>
<dbReference type="InterPro" id="IPR011050">
    <property type="entry name" value="Pectin_lyase_fold/virulence"/>
</dbReference>
<dbReference type="SUPFAM" id="SSF51126">
    <property type="entry name" value="Pectin lyase-like"/>
    <property type="match status" value="1"/>
</dbReference>
<dbReference type="SMART" id="SM00710">
    <property type="entry name" value="PbH1"/>
    <property type="match status" value="4"/>
</dbReference>
<dbReference type="Proteomes" id="UP001500751">
    <property type="component" value="Unassembled WGS sequence"/>
</dbReference>
<evidence type="ECO:0008006" key="3">
    <source>
        <dbReference type="Google" id="ProtNLM"/>
    </source>
</evidence>
<dbReference type="EMBL" id="BAAAQN010000009">
    <property type="protein sequence ID" value="GAA2024008.1"/>
    <property type="molecule type" value="Genomic_DNA"/>
</dbReference>
<dbReference type="InterPro" id="IPR006626">
    <property type="entry name" value="PbH1"/>
</dbReference>
<sequence length="241" mass="25923">MSKKGEINVNTDGAVVENIDLVGDIRVEANNVTIRNVRITNPRGGDRADWGILQWVGYHGLTVQNVEIIGASDTEMRDGIMDPGGVVNVRNCNIHGISKHGIDTTQGVIADNYIHDPNWFTAADGELDSIRISGSPDAGTSLLIQHNTLVDVNTVNGAISMFETDGGQPTRVTIDGNYFATWGFSIYAGGASAPTSYIVVKNNVFARKYKDGYMPVTEFNTHATGNAWSANTFEDGKTASV</sequence>
<gene>
    <name evidence="1" type="ORF">GCM10009839_22170</name>
</gene>
<protein>
    <recommendedName>
        <fullName evidence="3">Right handed beta helix domain-containing protein</fullName>
    </recommendedName>
</protein>
<organism evidence="1 2">
    <name type="scientific">Catenulispora yoronensis</name>
    <dbReference type="NCBI Taxonomy" id="450799"/>
    <lineage>
        <taxon>Bacteria</taxon>
        <taxon>Bacillati</taxon>
        <taxon>Actinomycetota</taxon>
        <taxon>Actinomycetes</taxon>
        <taxon>Catenulisporales</taxon>
        <taxon>Catenulisporaceae</taxon>
        <taxon>Catenulispora</taxon>
    </lineage>
</organism>
<evidence type="ECO:0000313" key="1">
    <source>
        <dbReference type="EMBL" id="GAA2024008.1"/>
    </source>
</evidence>
<accession>A0ABN2TYA2</accession>
<keyword evidence="2" id="KW-1185">Reference proteome</keyword>
<comment type="caution">
    <text evidence="1">The sequence shown here is derived from an EMBL/GenBank/DDBJ whole genome shotgun (WGS) entry which is preliminary data.</text>
</comment>
<dbReference type="InterPro" id="IPR012334">
    <property type="entry name" value="Pectin_lyas_fold"/>
</dbReference>
<evidence type="ECO:0000313" key="2">
    <source>
        <dbReference type="Proteomes" id="UP001500751"/>
    </source>
</evidence>
<proteinExistence type="predicted"/>